<dbReference type="GO" id="GO:0005886">
    <property type="term" value="C:plasma membrane"/>
    <property type="evidence" value="ECO:0007669"/>
    <property type="project" value="UniProtKB-SubCell"/>
</dbReference>
<dbReference type="Gene3D" id="3.90.550.10">
    <property type="entry name" value="Spore Coat Polysaccharide Biosynthesis Protein SpsA, Chain A"/>
    <property type="match status" value="1"/>
</dbReference>
<keyword evidence="13" id="KW-1185">Reference proteome</keyword>
<organism evidence="12 13">
    <name type="scientific">Asaccharospora irregularis DSM 2635</name>
    <dbReference type="NCBI Taxonomy" id="1121321"/>
    <lineage>
        <taxon>Bacteria</taxon>
        <taxon>Bacillati</taxon>
        <taxon>Bacillota</taxon>
        <taxon>Clostridia</taxon>
        <taxon>Peptostreptococcales</taxon>
        <taxon>Peptostreptococcaceae</taxon>
        <taxon>Asaccharospora</taxon>
    </lineage>
</organism>
<feature type="domain" description="Glycosyltransferase 2-like" evidence="11">
    <location>
        <begin position="4"/>
        <end position="119"/>
    </location>
</feature>
<evidence type="ECO:0000256" key="4">
    <source>
        <dbReference type="ARBA" id="ARBA00022679"/>
    </source>
</evidence>
<dbReference type="Pfam" id="PF00535">
    <property type="entry name" value="Glycos_transf_2"/>
    <property type="match status" value="1"/>
</dbReference>
<keyword evidence="5" id="KW-0125">Carotenoid biosynthesis</keyword>
<dbReference type="AlphaFoldDB" id="A0A1M5NZJ3"/>
<evidence type="ECO:0000256" key="2">
    <source>
        <dbReference type="ARBA" id="ARBA00022475"/>
    </source>
</evidence>
<sequence>MKISIIIPTYNEEKQIKSLIDNLKILEGDFEVIFSDGGSTDDTLSIIGNDYTVIHSKKGRANQMNFGSEYATGDILFFLHCDSTLEKDALTKIIDKINDGYSVGCFKLRFDSRNIWMKVCAYFSNLRVKLRCIAFGDQGIFIKKEVFYDIGMFPDIPIMEDYQLSIYLKEKYKICQVNSKITTSSRRFLDTGIFKTMWKMQKLQRMFRNGEDINLISKMYRDIR</sequence>
<evidence type="ECO:0000256" key="6">
    <source>
        <dbReference type="ARBA" id="ARBA00023136"/>
    </source>
</evidence>
<keyword evidence="6" id="KW-0472">Membrane</keyword>
<comment type="subcellular location">
    <subcellularLocation>
        <location evidence="1">Cell membrane</location>
    </subcellularLocation>
</comment>
<evidence type="ECO:0000256" key="8">
    <source>
        <dbReference type="ARBA" id="ARBA00037904"/>
    </source>
</evidence>
<dbReference type="PANTHER" id="PTHR43646:SF2">
    <property type="entry name" value="GLYCOSYLTRANSFERASE 2-LIKE DOMAIN-CONTAINING PROTEIN"/>
    <property type="match status" value="1"/>
</dbReference>
<dbReference type="OrthoDB" id="9810303at2"/>
<keyword evidence="4 12" id="KW-0808">Transferase</keyword>
<protein>
    <recommendedName>
        <fullName evidence="10">4,4'-diaponeurosporenoate glycosyltransferase</fullName>
    </recommendedName>
</protein>
<dbReference type="GO" id="GO:0016757">
    <property type="term" value="F:glycosyltransferase activity"/>
    <property type="evidence" value="ECO:0007669"/>
    <property type="project" value="UniProtKB-KW"/>
</dbReference>
<dbReference type="RefSeq" id="WP_073125743.1">
    <property type="nucleotide sequence ID" value="NZ_BAABCH010000099.1"/>
</dbReference>
<evidence type="ECO:0000256" key="3">
    <source>
        <dbReference type="ARBA" id="ARBA00022676"/>
    </source>
</evidence>
<evidence type="ECO:0000259" key="11">
    <source>
        <dbReference type="Pfam" id="PF00535"/>
    </source>
</evidence>
<dbReference type="SUPFAM" id="SSF53448">
    <property type="entry name" value="Nucleotide-diphospho-sugar transferases"/>
    <property type="match status" value="1"/>
</dbReference>
<evidence type="ECO:0000313" key="13">
    <source>
        <dbReference type="Proteomes" id="UP000243255"/>
    </source>
</evidence>
<dbReference type="Proteomes" id="UP000243255">
    <property type="component" value="Unassembled WGS sequence"/>
</dbReference>
<dbReference type="STRING" id="1121321.SAMN04488530_11241"/>
<dbReference type="GO" id="GO:0016117">
    <property type="term" value="P:carotenoid biosynthetic process"/>
    <property type="evidence" value="ECO:0007669"/>
    <property type="project" value="UniProtKB-KW"/>
</dbReference>
<comment type="similarity">
    <text evidence="9">Belongs to the glycosyltransferase 2 family. CrtQ subfamily.</text>
</comment>
<evidence type="ECO:0000256" key="5">
    <source>
        <dbReference type="ARBA" id="ARBA00022746"/>
    </source>
</evidence>
<dbReference type="InterPro" id="IPR026461">
    <property type="entry name" value="Trfase_2_rSAM/seldom_assoc"/>
</dbReference>
<keyword evidence="3" id="KW-0328">Glycosyltransferase</keyword>
<accession>A0A1M5NZJ3</accession>
<dbReference type="InterPro" id="IPR029044">
    <property type="entry name" value="Nucleotide-diphossugar_trans"/>
</dbReference>
<dbReference type="EMBL" id="FQWX01000012">
    <property type="protein sequence ID" value="SHG94994.1"/>
    <property type="molecule type" value="Genomic_DNA"/>
</dbReference>
<comment type="pathway">
    <text evidence="8">Carotenoid biosynthesis; staphyloxanthin biosynthesis; staphyloxanthin from farnesyl diphosphate: step 4/5.</text>
</comment>
<dbReference type="NCBIfam" id="TIGR04283">
    <property type="entry name" value="glyco_like_mftF"/>
    <property type="match status" value="1"/>
</dbReference>
<name>A0A1M5NZJ3_9FIRM</name>
<evidence type="ECO:0000256" key="10">
    <source>
        <dbReference type="ARBA" id="ARBA00040345"/>
    </source>
</evidence>
<comment type="function">
    <text evidence="7">Catalyzes the glycosylation of 4,4'-diaponeurosporenoate, i.e. the esterification of glucose at the C1'' position with the carboxyl group of 4,4'-diaponeurosporenic acid, to form glycosyl-4,4'-diaponeurosporenoate. This is a step in the biosynthesis of staphyloxanthin, an orange pigment present in most staphylococci strains.</text>
</comment>
<reference evidence="13" key="1">
    <citation type="submission" date="2016-11" db="EMBL/GenBank/DDBJ databases">
        <authorList>
            <person name="Varghese N."/>
            <person name="Submissions S."/>
        </authorList>
    </citation>
    <scope>NUCLEOTIDE SEQUENCE [LARGE SCALE GENOMIC DNA]</scope>
    <source>
        <strain evidence="13">DSM 2635</strain>
    </source>
</reference>
<gene>
    <name evidence="12" type="ORF">SAMN04488530_11241</name>
</gene>
<keyword evidence="2" id="KW-1003">Cell membrane</keyword>
<evidence type="ECO:0000313" key="12">
    <source>
        <dbReference type="EMBL" id="SHG94994.1"/>
    </source>
</evidence>
<evidence type="ECO:0000256" key="1">
    <source>
        <dbReference type="ARBA" id="ARBA00004236"/>
    </source>
</evidence>
<evidence type="ECO:0000256" key="7">
    <source>
        <dbReference type="ARBA" id="ARBA00037281"/>
    </source>
</evidence>
<dbReference type="CDD" id="cd02522">
    <property type="entry name" value="GT_2_like_a"/>
    <property type="match status" value="1"/>
</dbReference>
<proteinExistence type="inferred from homology"/>
<dbReference type="InterPro" id="IPR001173">
    <property type="entry name" value="Glyco_trans_2-like"/>
</dbReference>
<evidence type="ECO:0000256" key="9">
    <source>
        <dbReference type="ARBA" id="ARBA00038120"/>
    </source>
</evidence>
<dbReference type="PANTHER" id="PTHR43646">
    <property type="entry name" value="GLYCOSYLTRANSFERASE"/>
    <property type="match status" value="1"/>
</dbReference>